<dbReference type="InterPro" id="IPR002083">
    <property type="entry name" value="MATH/TRAF_dom"/>
</dbReference>
<dbReference type="GO" id="GO:0005737">
    <property type="term" value="C:cytoplasm"/>
    <property type="evidence" value="ECO:0007669"/>
    <property type="project" value="UniProtKB-SubCell"/>
</dbReference>
<comment type="subcellular location">
    <subcellularLocation>
        <location evidence="1">Cytoplasm</location>
    </subcellularLocation>
</comment>
<dbReference type="PROSITE" id="PS50144">
    <property type="entry name" value="MATH"/>
    <property type="match status" value="1"/>
</dbReference>
<reference evidence="9" key="2">
    <citation type="submission" date="2022-10" db="EMBL/GenBank/DDBJ databases">
        <authorList>
            <consortium name="ENA_rothamsted_submissions"/>
            <consortium name="culmorum"/>
            <person name="King R."/>
        </authorList>
    </citation>
    <scope>NUCLEOTIDE SEQUENCE</scope>
</reference>
<dbReference type="EMBL" id="OU896709">
    <property type="protein sequence ID" value="CAG9819694.1"/>
    <property type="molecule type" value="Genomic_DNA"/>
</dbReference>
<feature type="domain" description="RING-type" evidence="7">
    <location>
        <begin position="35"/>
        <end position="73"/>
    </location>
</feature>
<dbReference type="PIRSF" id="PIRSF015614">
    <property type="entry name" value="TRAF"/>
    <property type="match status" value="1"/>
</dbReference>
<dbReference type="GO" id="GO:0042981">
    <property type="term" value="P:regulation of apoptotic process"/>
    <property type="evidence" value="ECO:0007669"/>
    <property type="project" value="InterPro"/>
</dbReference>
<name>A0A9N9X5A3_PHACE</name>
<evidence type="ECO:0000313" key="10">
    <source>
        <dbReference type="Proteomes" id="UP001153737"/>
    </source>
</evidence>
<evidence type="ECO:0000259" key="7">
    <source>
        <dbReference type="PROSITE" id="PS50089"/>
    </source>
</evidence>
<dbReference type="InterPro" id="IPR008974">
    <property type="entry name" value="TRAF-like"/>
</dbReference>
<keyword evidence="3" id="KW-0479">Metal-binding</keyword>
<dbReference type="SUPFAM" id="SSF57850">
    <property type="entry name" value="RING/U-box"/>
    <property type="match status" value="1"/>
</dbReference>
<dbReference type="GO" id="GO:0043122">
    <property type="term" value="P:regulation of canonical NF-kappaB signal transduction"/>
    <property type="evidence" value="ECO:0007669"/>
    <property type="project" value="TreeGrafter"/>
</dbReference>
<reference evidence="9" key="1">
    <citation type="submission" date="2022-01" db="EMBL/GenBank/DDBJ databases">
        <authorList>
            <person name="King R."/>
        </authorList>
    </citation>
    <scope>NUCLEOTIDE SEQUENCE</scope>
</reference>
<keyword evidence="2" id="KW-0963">Cytoplasm</keyword>
<keyword evidence="10" id="KW-1185">Reference proteome</keyword>
<protein>
    <recommendedName>
        <fullName evidence="11">TNF receptor-associated factor 6</fullName>
    </recommendedName>
</protein>
<dbReference type="InterPro" id="IPR001841">
    <property type="entry name" value="Znf_RING"/>
</dbReference>
<dbReference type="InterPro" id="IPR017907">
    <property type="entry name" value="Znf_RING_CS"/>
</dbReference>
<proteinExistence type="predicted"/>
<dbReference type="GO" id="GO:0016567">
    <property type="term" value="P:protein ubiquitination"/>
    <property type="evidence" value="ECO:0007669"/>
    <property type="project" value="InterPro"/>
</dbReference>
<dbReference type="GO" id="GO:0008270">
    <property type="term" value="F:zinc ion binding"/>
    <property type="evidence" value="ECO:0007669"/>
    <property type="project" value="UniProtKB-KW"/>
</dbReference>
<organism evidence="9 10">
    <name type="scientific">Phaedon cochleariae</name>
    <name type="common">Mustard beetle</name>
    <dbReference type="NCBI Taxonomy" id="80249"/>
    <lineage>
        <taxon>Eukaryota</taxon>
        <taxon>Metazoa</taxon>
        <taxon>Ecdysozoa</taxon>
        <taxon>Arthropoda</taxon>
        <taxon>Hexapoda</taxon>
        <taxon>Insecta</taxon>
        <taxon>Pterygota</taxon>
        <taxon>Neoptera</taxon>
        <taxon>Endopterygota</taxon>
        <taxon>Coleoptera</taxon>
        <taxon>Polyphaga</taxon>
        <taxon>Cucujiformia</taxon>
        <taxon>Chrysomeloidea</taxon>
        <taxon>Chrysomelidae</taxon>
        <taxon>Chrysomelinae</taxon>
        <taxon>Chrysomelini</taxon>
        <taxon>Phaedon</taxon>
    </lineage>
</organism>
<dbReference type="PROSITE" id="PS50089">
    <property type="entry name" value="ZF_RING_2"/>
    <property type="match status" value="1"/>
</dbReference>
<dbReference type="PANTHER" id="PTHR10131:SF152">
    <property type="entry name" value="TNF RECEPTOR-ASSOCIATED FACTOR 6"/>
    <property type="match status" value="1"/>
</dbReference>
<dbReference type="Pfam" id="PF21355">
    <property type="entry name" value="TRAF-mep_MATH"/>
    <property type="match status" value="1"/>
</dbReference>
<dbReference type="SMART" id="SM00504">
    <property type="entry name" value="Ubox"/>
    <property type="match status" value="1"/>
</dbReference>
<dbReference type="Pfam" id="PF13923">
    <property type="entry name" value="zf-C3HC4_2"/>
    <property type="match status" value="1"/>
</dbReference>
<dbReference type="AlphaFoldDB" id="A0A9N9X5A3"/>
<dbReference type="InterPro" id="IPR012227">
    <property type="entry name" value="TNF_rcpt-assoc_TRAF_met"/>
</dbReference>
<accession>A0A9N9X5A3</accession>
<sequence>MASGDQYSTGKTEASLAQESSINDAYSAPESRFECPICLAWLRDPVLTSCGHRFCRSCIYSWLERESACPVDNMKLKKEDIFPDNFTRREISQQRTKCPNIVRGCLVELSPLDVESHLLVCEYKTPELPDNEKLRCSFVDVGCDEKFEDEPELQRHLEQHIQKHLTLLSQAYSKMTANSNAVASSSGIAQQANFWDPPAKNETPSGILDDNLQSLLRALYEKIVFLEQKSREQDIIIANMSEQISSNNLSMSKLHHRYCNGSFLWYFNDFKNKINAMRENPHLMHYSTGFYTSVNGYKLCVRLNLSPKDNNYLAILIHVMKTDHDQTLDWPFSGRLTIALIHPMLSYKTIKETMMTRPELDAFKRPVQDLNPKGFGYTEFALLEELIDQDFIHNNQLLIKVQAQPV</sequence>
<keyword evidence="4 6" id="KW-0863">Zinc-finger</keyword>
<evidence type="ECO:0000256" key="6">
    <source>
        <dbReference type="PROSITE-ProRule" id="PRU00175"/>
    </source>
</evidence>
<dbReference type="PANTHER" id="PTHR10131">
    <property type="entry name" value="TNF RECEPTOR ASSOCIATED FACTOR"/>
    <property type="match status" value="1"/>
</dbReference>
<evidence type="ECO:0000256" key="5">
    <source>
        <dbReference type="ARBA" id="ARBA00022833"/>
    </source>
</evidence>
<dbReference type="Gene3D" id="2.60.210.10">
    <property type="entry name" value="Apoptosis, Tumor Necrosis Factor Receptor Associated Protein 2, Chain A"/>
    <property type="match status" value="1"/>
</dbReference>
<dbReference type="InterPro" id="IPR013083">
    <property type="entry name" value="Znf_RING/FYVE/PHD"/>
</dbReference>
<evidence type="ECO:0000256" key="3">
    <source>
        <dbReference type="ARBA" id="ARBA00022723"/>
    </source>
</evidence>
<dbReference type="InterPro" id="IPR049342">
    <property type="entry name" value="TRAF1-6_MATH_dom"/>
</dbReference>
<dbReference type="PROSITE" id="PS00518">
    <property type="entry name" value="ZF_RING_1"/>
    <property type="match status" value="1"/>
</dbReference>
<keyword evidence="5" id="KW-0862">Zinc</keyword>
<evidence type="ECO:0000313" key="9">
    <source>
        <dbReference type="EMBL" id="CAG9819694.1"/>
    </source>
</evidence>
<dbReference type="Gene3D" id="3.30.40.10">
    <property type="entry name" value="Zinc/RING finger domain, C3HC4 (zinc finger)"/>
    <property type="match status" value="1"/>
</dbReference>
<evidence type="ECO:0000256" key="2">
    <source>
        <dbReference type="ARBA" id="ARBA00022490"/>
    </source>
</evidence>
<dbReference type="SMART" id="SM00184">
    <property type="entry name" value="RING"/>
    <property type="match status" value="1"/>
</dbReference>
<gene>
    <name evidence="9" type="ORF">PHAECO_LOCUS7031</name>
</gene>
<dbReference type="OrthoDB" id="6499288at2759"/>
<evidence type="ECO:0000256" key="1">
    <source>
        <dbReference type="ARBA" id="ARBA00004496"/>
    </source>
</evidence>
<dbReference type="SUPFAM" id="SSF49599">
    <property type="entry name" value="TRAF domain-like"/>
    <property type="match status" value="1"/>
</dbReference>
<dbReference type="Proteomes" id="UP001153737">
    <property type="component" value="Chromosome 3"/>
</dbReference>
<dbReference type="GO" id="GO:0045087">
    <property type="term" value="P:innate immune response"/>
    <property type="evidence" value="ECO:0007669"/>
    <property type="project" value="TreeGrafter"/>
</dbReference>
<dbReference type="InterPro" id="IPR003613">
    <property type="entry name" value="Ubox_domain"/>
</dbReference>
<evidence type="ECO:0000259" key="8">
    <source>
        <dbReference type="PROSITE" id="PS50144"/>
    </source>
</evidence>
<evidence type="ECO:0000256" key="4">
    <source>
        <dbReference type="ARBA" id="ARBA00022771"/>
    </source>
</evidence>
<dbReference type="GO" id="GO:0031663">
    <property type="term" value="P:lipopolysaccharide-mediated signaling pathway"/>
    <property type="evidence" value="ECO:0007669"/>
    <property type="project" value="TreeGrafter"/>
</dbReference>
<evidence type="ECO:0008006" key="11">
    <source>
        <dbReference type="Google" id="ProtNLM"/>
    </source>
</evidence>
<dbReference type="GO" id="GO:0061630">
    <property type="term" value="F:ubiquitin protein ligase activity"/>
    <property type="evidence" value="ECO:0007669"/>
    <property type="project" value="TreeGrafter"/>
</dbReference>
<feature type="domain" description="MATH" evidence="8">
    <location>
        <begin position="260"/>
        <end position="403"/>
    </location>
</feature>